<dbReference type="EMBL" id="SIDB01000007">
    <property type="protein sequence ID" value="KAI3430739.1"/>
    <property type="molecule type" value="Genomic_DNA"/>
</dbReference>
<dbReference type="SMART" id="SM00220">
    <property type="entry name" value="S_TKc"/>
    <property type="match status" value="1"/>
</dbReference>
<dbReference type="PROSITE" id="PS00108">
    <property type="entry name" value="PROTEIN_KINASE_ST"/>
    <property type="match status" value="1"/>
</dbReference>
<dbReference type="SUPFAM" id="SSF48371">
    <property type="entry name" value="ARM repeat"/>
    <property type="match status" value="1"/>
</dbReference>
<evidence type="ECO:0000256" key="3">
    <source>
        <dbReference type="ARBA" id="ARBA00022777"/>
    </source>
</evidence>
<dbReference type="Gene3D" id="1.25.10.10">
    <property type="entry name" value="Leucine-rich Repeat Variant"/>
    <property type="match status" value="2"/>
</dbReference>
<reference evidence="8" key="2">
    <citation type="submission" date="2020-11" db="EMBL/GenBank/DDBJ databases">
        <authorList>
            <person name="Cecchin M."/>
            <person name="Marcolungo L."/>
            <person name="Rossato M."/>
            <person name="Girolomoni L."/>
            <person name="Cosentino E."/>
            <person name="Cuine S."/>
            <person name="Li-Beisson Y."/>
            <person name="Delledonne M."/>
            <person name="Ballottari M."/>
        </authorList>
    </citation>
    <scope>NUCLEOTIDE SEQUENCE</scope>
    <source>
        <strain evidence="8">211/11P</strain>
        <tissue evidence="8">Whole cell</tissue>
    </source>
</reference>
<dbReference type="InterPro" id="IPR008271">
    <property type="entry name" value="Ser/Thr_kinase_AS"/>
</dbReference>
<evidence type="ECO:0000256" key="6">
    <source>
        <dbReference type="SAM" id="MobiDB-lite"/>
    </source>
</evidence>
<dbReference type="SUPFAM" id="SSF56112">
    <property type="entry name" value="Protein kinase-like (PK-like)"/>
    <property type="match status" value="1"/>
</dbReference>
<evidence type="ECO:0000256" key="4">
    <source>
        <dbReference type="ARBA" id="ARBA00022840"/>
    </source>
</evidence>
<dbReference type="InterPro" id="IPR017441">
    <property type="entry name" value="Protein_kinase_ATP_BS"/>
</dbReference>
<dbReference type="InterPro" id="IPR011009">
    <property type="entry name" value="Kinase-like_dom_sf"/>
</dbReference>
<feature type="compositionally biased region" description="Low complexity" evidence="6">
    <location>
        <begin position="678"/>
        <end position="696"/>
    </location>
</feature>
<evidence type="ECO:0000256" key="5">
    <source>
        <dbReference type="PROSITE-ProRule" id="PRU10141"/>
    </source>
</evidence>
<dbReference type="Gene3D" id="3.30.200.20">
    <property type="entry name" value="Phosphorylase Kinase, domain 1"/>
    <property type="match status" value="1"/>
</dbReference>
<keyword evidence="4 5" id="KW-0067">ATP-binding</keyword>
<protein>
    <recommendedName>
        <fullName evidence="7">Protein kinase domain-containing protein</fullName>
    </recommendedName>
</protein>
<dbReference type="PANTHER" id="PTHR44329:SF288">
    <property type="entry name" value="MITOGEN-ACTIVATED PROTEIN KINASE KINASE KINASE 20"/>
    <property type="match status" value="1"/>
</dbReference>
<dbReference type="Pfam" id="PF00069">
    <property type="entry name" value="Pkinase"/>
    <property type="match status" value="1"/>
</dbReference>
<organism evidence="8 9">
    <name type="scientific">Chlorella vulgaris</name>
    <name type="common">Green alga</name>
    <dbReference type="NCBI Taxonomy" id="3077"/>
    <lineage>
        <taxon>Eukaryota</taxon>
        <taxon>Viridiplantae</taxon>
        <taxon>Chlorophyta</taxon>
        <taxon>core chlorophytes</taxon>
        <taxon>Trebouxiophyceae</taxon>
        <taxon>Chlorellales</taxon>
        <taxon>Chlorellaceae</taxon>
        <taxon>Chlorella clade</taxon>
        <taxon>Chlorella</taxon>
    </lineage>
</organism>
<dbReference type="GO" id="GO:0004674">
    <property type="term" value="F:protein serine/threonine kinase activity"/>
    <property type="evidence" value="ECO:0007669"/>
    <property type="project" value="TreeGrafter"/>
</dbReference>
<feature type="compositionally biased region" description="Polar residues" evidence="6">
    <location>
        <begin position="600"/>
        <end position="610"/>
    </location>
</feature>
<gene>
    <name evidence="8" type="ORF">D9Q98_009152</name>
</gene>
<evidence type="ECO:0000313" key="9">
    <source>
        <dbReference type="Proteomes" id="UP001055712"/>
    </source>
</evidence>
<feature type="region of interest" description="Disordered" evidence="6">
    <location>
        <begin position="546"/>
        <end position="642"/>
    </location>
</feature>
<dbReference type="OrthoDB" id="4062651at2759"/>
<name>A0A9D4YXJ7_CHLVU</name>
<keyword evidence="1" id="KW-0808">Transferase</keyword>
<feature type="compositionally biased region" description="Low complexity" evidence="6">
    <location>
        <begin position="743"/>
        <end position="754"/>
    </location>
</feature>
<dbReference type="Proteomes" id="UP001055712">
    <property type="component" value="Unassembled WGS sequence"/>
</dbReference>
<dbReference type="GO" id="GO:0005524">
    <property type="term" value="F:ATP binding"/>
    <property type="evidence" value="ECO:0007669"/>
    <property type="project" value="UniProtKB-UniRule"/>
</dbReference>
<dbReference type="InterPro" id="IPR011989">
    <property type="entry name" value="ARM-like"/>
</dbReference>
<dbReference type="Gene3D" id="1.10.510.10">
    <property type="entry name" value="Transferase(Phosphotransferase) domain 1"/>
    <property type="match status" value="1"/>
</dbReference>
<dbReference type="PROSITE" id="PS00107">
    <property type="entry name" value="PROTEIN_KINASE_ATP"/>
    <property type="match status" value="1"/>
</dbReference>
<dbReference type="AlphaFoldDB" id="A0A9D4YXJ7"/>
<dbReference type="InterPro" id="IPR051681">
    <property type="entry name" value="Ser/Thr_Kinases-Pseudokinases"/>
</dbReference>
<evidence type="ECO:0000256" key="1">
    <source>
        <dbReference type="ARBA" id="ARBA00022679"/>
    </source>
</evidence>
<keyword evidence="9" id="KW-1185">Reference proteome</keyword>
<comment type="caution">
    <text evidence="8">The sequence shown here is derived from an EMBL/GenBank/DDBJ whole genome shotgun (WGS) entry which is preliminary data.</text>
</comment>
<keyword evidence="3" id="KW-0418">Kinase</keyword>
<feature type="region of interest" description="Disordered" evidence="6">
    <location>
        <begin position="678"/>
        <end position="699"/>
    </location>
</feature>
<feature type="compositionally biased region" description="Polar residues" evidence="6">
    <location>
        <begin position="351"/>
        <end position="385"/>
    </location>
</feature>
<proteinExistence type="predicted"/>
<dbReference type="InterPro" id="IPR000719">
    <property type="entry name" value="Prot_kinase_dom"/>
</dbReference>
<dbReference type="PROSITE" id="PS50011">
    <property type="entry name" value="PROTEIN_KINASE_DOM"/>
    <property type="match status" value="1"/>
</dbReference>
<evidence type="ECO:0000313" key="8">
    <source>
        <dbReference type="EMBL" id="KAI3430739.1"/>
    </source>
</evidence>
<accession>A0A9D4YXJ7</accession>
<reference evidence="8" key="1">
    <citation type="journal article" date="2019" name="Plant J.">
        <title>Chlorella vulgaris genome assembly and annotation reveals the molecular basis for metabolic acclimation to high light conditions.</title>
        <authorList>
            <person name="Cecchin M."/>
            <person name="Marcolungo L."/>
            <person name="Rossato M."/>
            <person name="Girolomoni L."/>
            <person name="Cosentino E."/>
            <person name="Cuine S."/>
            <person name="Li-Beisson Y."/>
            <person name="Delledonne M."/>
            <person name="Ballottari M."/>
        </authorList>
    </citation>
    <scope>NUCLEOTIDE SEQUENCE</scope>
    <source>
        <strain evidence="8">211/11P</strain>
    </source>
</reference>
<feature type="region of interest" description="Disordered" evidence="6">
    <location>
        <begin position="730"/>
        <end position="771"/>
    </location>
</feature>
<feature type="domain" description="Protein kinase" evidence="7">
    <location>
        <begin position="787"/>
        <end position="1065"/>
    </location>
</feature>
<evidence type="ECO:0000256" key="2">
    <source>
        <dbReference type="ARBA" id="ARBA00022741"/>
    </source>
</evidence>
<keyword evidence="2 5" id="KW-0547">Nucleotide-binding</keyword>
<feature type="binding site" evidence="5">
    <location>
        <position position="815"/>
    </location>
    <ligand>
        <name>ATP</name>
        <dbReference type="ChEBI" id="CHEBI:30616"/>
    </ligand>
</feature>
<sequence length="1065" mass="108543">MDLLQAVFDNDAETSAAAIERLCQVAATDGVLLAALGGHPSLLPHLRSLLTQPVMQQPDLAAQAAERLRMGAAFLISQMAGKTAAIDARLLDLRFVPALAAAAAAPAGERRDGWGRRRGALRAISKLLAAQPACAAAQLAPGGGVGLIAGLMDADDAVQVPGSAGVVARRCLSILQAVAQVMPLAQLLSPAATAALVRVLAGRYRGSASDSEIQQEAAALVLLLAREPEAACQLAAAGAGPVLSSLAFSGFPAASRLAEQALQLLQGQQGWQNNQPAPALPAAAAAALQVLMPHVAAQRSSSSAAALPESFAVGTGGPGTAVSTEMHRVASAPSQLPPPPVQHGAAGGLRQQFSHTRSLTSQVSGATVDSLSRVQEWQQQLTEPGSTRHPLAPSPVSSGGGGGGGGTGHASVALLVSSLRSGFSRTRLAAAEQLAALAASSSRAAAVITAAGGGAALAACVRESAAGPVTIQDTLTDAFEEAVREGVCTAALRALCTLCQQAPSASAALPAALPALNLLLQGPDKQQRQLAAMLLASAQERAGTAAQQRRQVQLPARQADHTAAAGGGEVTAAGLQPPPYLHLPSSSTLSQESEPDSASAGGSQQQTTPSIAVAGRRRPSPATPPCGGSSLASGGFDRPPRQLVIGGSSIAGCGGAEEALRQLPSKARRQLAQLLRAELPPRSAASPASSPIPGSADRLHRSRSAAASLSVGDLPVPLWGTCSLASDELAAAEPPAGPGSEAGGSAAAAAAAAAGEEHPAGHAAGSGSGGSHALIQRSEIHICQDPSGRDWKLGEGGFGVVLKGLMNGVDEVAVKCIKAEAPSEADLATFRREVHLLASLRHRNIVQARSGGDLYTALRRHPAALAWDRLGRRVALDVALGLNYLHTRRPAMTHRDLKSPNILLSGKSARQPATAAAFCWALLRGCGVQHCCHAEEGVAKIGDVGMVRPQVSDLVTAQPLMTPLWAAPEVLRRERAGVKADMWSYGLLVWELVSGGDIVERQSLAISRTMAAQHRQAAGQAAVPVVEMCEGAPPVAAHIFAACTQLEPSLRPNAQQVVEWLRGSD</sequence>
<dbReference type="InterPro" id="IPR016024">
    <property type="entry name" value="ARM-type_fold"/>
</dbReference>
<dbReference type="PANTHER" id="PTHR44329">
    <property type="entry name" value="SERINE/THREONINE-PROTEIN KINASE TNNI3K-RELATED"/>
    <property type="match status" value="1"/>
</dbReference>
<evidence type="ECO:0000259" key="7">
    <source>
        <dbReference type="PROSITE" id="PS50011"/>
    </source>
</evidence>
<feature type="region of interest" description="Disordered" evidence="6">
    <location>
        <begin position="327"/>
        <end position="405"/>
    </location>
</feature>